<evidence type="ECO:0000256" key="7">
    <source>
        <dbReference type="SAM" id="Phobius"/>
    </source>
</evidence>
<dbReference type="Proteomes" id="UP000071859">
    <property type="component" value="Unassembled WGS sequence"/>
</dbReference>
<dbReference type="OrthoDB" id="9807274at2"/>
<evidence type="ECO:0000313" key="10">
    <source>
        <dbReference type="Proteomes" id="UP000071859"/>
    </source>
</evidence>
<evidence type="ECO:0000256" key="2">
    <source>
        <dbReference type="ARBA" id="ARBA00022448"/>
    </source>
</evidence>
<feature type="transmembrane region" description="Helical" evidence="7">
    <location>
        <begin position="216"/>
        <end position="234"/>
    </location>
</feature>
<feature type="transmembrane region" description="Helical" evidence="7">
    <location>
        <begin position="91"/>
        <end position="110"/>
    </location>
</feature>
<dbReference type="NCBIfam" id="NF007799">
    <property type="entry name" value="PRK10504.1"/>
    <property type="match status" value="1"/>
</dbReference>
<evidence type="ECO:0000256" key="6">
    <source>
        <dbReference type="ARBA" id="ARBA00023136"/>
    </source>
</evidence>
<keyword evidence="2" id="KW-0813">Transport</keyword>
<dbReference type="Pfam" id="PF07690">
    <property type="entry name" value="MFS_1"/>
    <property type="match status" value="1"/>
</dbReference>
<feature type="transmembrane region" description="Helical" evidence="7">
    <location>
        <begin position="240"/>
        <end position="260"/>
    </location>
</feature>
<dbReference type="PRINTS" id="PR01036">
    <property type="entry name" value="TCRTETB"/>
</dbReference>
<feature type="transmembrane region" description="Helical" evidence="7">
    <location>
        <begin position="149"/>
        <end position="171"/>
    </location>
</feature>
<evidence type="ECO:0000256" key="3">
    <source>
        <dbReference type="ARBA" id="ARBA00022475"/>
    </source>
</evidence>
<dbReference type="RefSeq" id="WP_082883437.1">
    <property type="nucleotide sequence ID" value="NZ_FCOX02000037.1"/>
</dbReference>
<feature type="transmembrane region" description="Helical" evidence="7">
    <location>
        <begin position="58"/>
        <end position="79"/>
    </location>
</feature>
<dbReference type="NCBIfam" id="TIGR00711">
    <property type="entry name" value="efflux_EmrB"/>
    <property type="match status" value="1"/>
</dbReference>
<dbReference type="PANTHER" id="PTHR42718:SF46">
    <property type="entry name" value="BLR6921 PROTEIN"/>
    <property type="match status" value="1"/>
</dbReference>
<dbReference type="PROSITE" id="PS50850">
    <property type="entry name" value="MFS"/>
    <property type="match status" value="1"/>
</dbReference>
<keyword evidence="5 7" id="KW-1133">Transmembrane helix</keyword>
<evidence type="ECO:0000256" key="4">
    <source>
        <dbReference type="ARBA" id="ARBA00022692"/>
    </source>
</evidence>
<dbReference type="SUPFAM" id="SSF103473">
    <property type="entry name" value="MFS general substrate transporter"/>
    <property type="match status" value="1"/>
</dbReference>
<dbReference type="Gene3D" id="1.20.1720.10">
    <property type="entry name" value="Multidrug resistance protein D"/>
    <property type="match status" value="1"/>
</dbReference>
<dbReference type="PANTHER" id="PTHR42718">
    <property type="entry name" value="MAJOR FACILITATOR SUPERFAMILY MULTIDRUG TRANSPORTER MFSC"/>
    <property type="match status" value="1"/>
</dbReference>
<keyword evidence="4 7" id="KW-0812">Transmembrane</keyword>
<dbReference type="InterPro" id="IPR011701">
    <property type="entry name" value="MFS"/>
</dbReference>
<feature type="transmembrane region" description="Helical" evidence="7">
    <location>
        <begin position="444"/>
        <end position="467"/>
    </location>
</feature>
<comment type="caution">
    <text evidence="9">The sequence shown here is derived from an EMBL/GenBank/DDBJ whole genome shotgun (WGS) entry which is preliminary data.</text>
</comment>
<feature type="transmembrane region" description="Helical" evidence="7">
    <location>
        <begin position="409"/>
        <end position="432"/>
    </location>
</feature>
<name>A0A158DV09_9BURK</name>
<feature type="transmembrane region" description="Helical" evidence="7">
    <location>
        <begin position="177"/>
        <end position="196"/>
    </location>
</feature>
<proteinExistence type="predicted"/>
<dbReference type="AlphaFoldDB" id="A0A158DV09"/>
<keyword evidence="6 7" id="KW-0472">Membrane</keyword>
<feature type="transmembrane region" description="Helical" evidence="7">
    <location>
        <begin position="21"/>
        <end position="38"/>
    </location>
</feature>
<sequence>MSKSQVTRKVQKRSQGQDERRLTVTLWLVAASFFMQALDTTIVNTALPAMARGLGEAPLHMQSVIVAYSLTMALTIPLSGFLADRWGTRRVFFWAIIVFTGSSLLCANAQSLWQLVLFRVLQGVGGGMLSPVGRLALLHSFSRERLLPALGFVSIPGMIGPLLGPTLGGWLVDFASWHWIFLINAPVGIIGCVMTATQMADGKTVKSSVPFDLKGYALLALSMLAITIGLDGFSELGLRAAAVLALLVFAGCCILAYAAHARAAPSPLFSLKLFSIPTFKVGLAGNLFARIGCGGMSYLLPLVQQVSLGYSPTEAGLMMLPVAAAGMLSRRVAIILIPQFGYRRVLVGNTLLVGASMSSLALLSPAQHIFVHILIFTLFGMANSVQFTAMNSFTLKDLDKDSASSGNSLFSLTQMLSMSLGVTVAGMLLTQLTSLIGRHNSLQILSAFHATFVCLGLLTAVSAWIFAGGGRGRGKILHNVRDGRTK</sequence>
<organism evidence="9 10">
    <name type="scientific">Caballeronia calidae</name>
    <dbReference type="NCBI Taxonomy" id="1777139"/>
    <lineage>
        <taxon>Bacteria</taxon>
        <taxon>Pseudomonadati</taxon>
        <taxon>Pseudomonadota</taxon>
        <taxon>Betaproteobacteria</taxon>
        <taxon>Burkholderiales</taxon>
        <taxon>Burkholderiaceae</taxon>
        <taxon>Caballeronia</taxon>
    </lineage>
</organism>
<dbReference type="EMBL" id="FCOX02000037">
    <property type="protein sequence ID" value="SAK98394.1"/>
    <property type="molecule type" value="Genomic_DNA"/>
</dbReference>
<dbReference type="GO" id="GO:0005886">
    <property type="term" value="C:plasma membrane"/>
    <property type="evidence" value="ECO:0007669"/>
    <property type="project" value="UniProtKB-SubCell"/>
</dbReference>
<evidence type="ECO:0000313" key="9">
    <source>
        <dbReference type="EMBL" id="SAK98394.1"/>
    </source>
</evidence>
<dbReference type="GO" id="GO:0022857">
    <property type="term" value="F:transmembrane transporter activity"/>
    <property type="evidence" value="ECO:0007669"/>
    <property type="project" value="InterPro"/>
</dbReference>
<reference evidence="9" key="1">
    <citation type="submission" date="2016-01" db="EMBL/GenBank/DDBJ databases">
        <authorList>
            <person name="Peeters C."/>
        </authorList>
    </citation>
    <scope>NUCLEOTIDE SEQUENCE</scope>
    <source>
        <strain evidence="9">LMG 29321</strain>
    </source>
</reference>
<feature type="transmembrane region" description="Helical" evidence="7">
    <location>
        <begin position="345"/>
        <end position="363"/>
    </location>
</feature>
<dbReference type="InterPro" id="IPR036259">
    <property type="entry name" value="MFS_trans_sf"/>
</dbReference>
<dbReference type="Gene3D" id="1.20.1250.20">
    <property type="entry name" value="MFS general substrate transporter like domains"/>
    <property type="match status" value="1"/>
</dbReference>
<dbReference type="InterPro" id="IPR004638">
    <property type="entry name" value="EmrB-like"/>
</dbReference>
<gene>
    <name evidence="9" type="ORF">AWB78_05657</name>
</gene>
<evidence type="ECO:0000256" key="5">
    <source>
        <dbReference type="ARBA" id="ARBA00022989"/>
    </source>
</evidence>
<dbReference type="InterPro" id="IPR020846">
    <property type="entry name" value="MFS_dom"/>
</dbReference>
<feature type="domain" description="Major facilitator superfamily (MFS) profile" evidence="8">
    <location>
        <begin position="25"/>
        <end position="471"/>
    </location>
</feature>
<evidence type="ECO:0000259" key="8">
    <source>
        <dbReference type="PROSITE" id="PS50850"/>
    </source>
</evidence>
<protein>
    <submittedName>
        <fullName evidence="9">EmrB/QacA family drug resistance transporter</fullName>
    </submittedName>
</protein>
<dbReference type="CDD" id="cd17503">
    <property type="entry name" value="MFS_LmrB_MDR_like"/>
    <property type="match status" value="1"/>
</dbReference>
<comment type="subcellular location">
    <subcellularLocation>
        <location evidence="1">Cell membrane</location>
        <topology evidence="1">Multi-pass membrane protein</topology>
    </subcellularLocation>
</comment>
<feature type="transmembrane region" description="Helical" evidence="7">
    <location>
        <begin position="315"/>
        <end position="333"/>
    </location>
</feature>
<evidence type="ECO:0000256" key="1">
    <source>
        <dbReference type="ARBA" id="ARBA00004651"/>
    </source>
</evidence>
<feature type="transmembrane region" description="Helical" evidence="7">
    <location>
        <begin position="369"/>
        <end position="389"/>
    </location>
</feature>
<keyword evidence="10" id="KW-1185">Reference proteome</keyword>
<keyword evidence="3" id="KW-1003">Cell membrane</keyword>
<accession>A0A158DV09</accession>